<feature type="region of interest" description="Disordered" evidence="1">
    <location>
        <begin position="43"/>
        <end position="73"/>
    </location>
</feature>
<evidence type="ECO:0000313" key="2">
    <source>
        <dbReference type="EMBL" id="OCL09149.1"/>
    </source>
</evidence>
<name>A0A8E2JTM7_9PEZI</name>
<keyword evidence="3" id="KW-1185">Reference proteome</keyword>
<proteinExistence type="predicted"/>
<organism evidence="2 3">
    <name type="scientific">Glonium stellatum</name>
    <dbReference type="NCBI Taxonomy" id="574774"/>
    <lineage>
        <taxon>Eukaryota</taxon>
        <taxon>Fungi</taxon>
        <taxon>Dikarya</taxon>
        <taxon>Ascomycota</taxon>
        <taxon>Pezizomycotina</taxon>
        <taxon>Dothideomycetes</taxon>
        <taxon>Pleosporomycetidae</taxon>
        <taxon>Gloniales</taxon>
        <taxon>Gloniaceae</taxon>
        <taxon>Glonium</taxon>
    </lineage>
</organism>
<evidence type="ECO:0000256" key="1">
    <source>
        <dbReference type="SAM" id="MobiDB-lite"/>
    </source>
</evidence>
<accession>A0A8E2JTM7</accession>
<evidence type="ECO:0000313" key="3">
    <source>
        <dbReference type="Proteomes" id="UP000250140"/>
    </source>
</evidence>
<feature type="region of interest" description="Disordered" evidence="1">
    <location>
        <begin position="1"/>
        <end position="28"/>
    </location>
</feature>
<dbReference type="EMBL" id="KV749501">
    <property type="protein sequence ID" value="OCL09149.1"/>
    <property type="molecule type" value="Genomic_DNA"/>
</dbReference>
<protein>
    <submittedName>
        <fullName evidence="2">Uncharacterized protein</fullName>
    </submittedName>
</protein>
<dbReference type="AlphaFoldDB" id="A0A8E2JTM7"/>
<sequence length="101" mass="10764">MPERVAIPKTTPAMLPGRSALSPCDQGKGFTARYTVRGSGGEFRVVSTPQIPGPHRRSPPTIESLPSPSGSPQNVRPLVLPSCIFRHMLAVMCAGQGQNDK</sequence>
<gene>
    <name evidence="2" type="ORF">AOQ84DRAFT_28059</name>
</gene>
<dbReference type="Proteomes" id="UP000250140">
    <property type="component" value="Unassembled WGS sequence"/>
</dbReference>
<feature type="compositionally biased region" description="Polar residues" evidence="1">
    <location>
        <begin position="64"/>
        <end position="73"/>
    </location>
</feature>
<reference evidence="2 3" key="1">
    <citation type="journal article" date="2016" name="Nat. Commun.">
        <title>Ectomycorrhizal ecology is imprinted in the genome of the dominant symbiotic fungus Cenococcum geophilum.</title>
        <authorList>
            <consortium name="DOE Joint Genome Institute"/>
            <person name="Peter M."/>
            <person name="Kohler A."/>
            <person name="Ohm R.A."/>
            <person name="Kuo A."/>
            <person name="Krutzmann J."/>
            <person name="Morin E."/>
            <person name="Arend M."/>
            <person name="Barry K.W."/>
            <person name="Binder M."/>
            <person name="Choi C."/>
            <person name="Clum A."/>
            <person name="Copeland A."/>
            <person name="Grisel N."/>
            <person name="Haridas S."/>
            <person name="Kipfer T."/>
            <person name="LaButti K."/>
            <person name="Lindquist E."/>
            <person name="Lipzen A."/>
            <person name="Maire R."/>
            <person name="Meier B."/>
            <person name="Mihaltcheva S."/>
            <person name="Molinier V."/>
            <person name="Murat C."/>
            <person name="Poggeler S."/>
            <person name="Quandt C.A."/>
            <person name="Sperisen C."/>
            <person name="Tritt A."/>
            <person name="Tisserant E."/>
            <person name="Crous P.W."/>
            <person name="Henrissat B."/>
            <person name="Nehls U."/>
            <person name="Egli S."/>
            <person name="Spatafora J.W."/>
            <person name="Grigoriev I.V."/>
            <person name="Martin F.M."/>
        </authorList>
    </citation>
    <scope>NUCLEOTIDE SEQUENCE [LARGE SCALE GENOMIC DNA]</scope>
    <source>
        <strain evidence="2 3">CBS 207.34</strain>
    </source>
</reference>